<comment type="similarity">
    <text evidence="2">Belongs to the methyltransferase superfamily.</text>
</comment>
<keyword evidence="2" id="KW-0808">Transferase</keyword>
<accession>A0A7J7L8Z8</accession>
<evidence type="ECO:0000256" key="2">
    <source>
        <dbReference type="RuleBase" id="RU366043"/>
    </source>
</evidence>
<dbReference type="OrthoDB" id="1909352at2759"/>
<evidence type="ECO:0000313" key="4">
    <source>
        <dbReference type="Proteomes" id="UP000541444"/>
    </source>
</evidence>
<keyword evidence="2" id="KW-0325">Glycoprotein</keyword>
<dbReference type="Pfam" id="PF03141">
    <property type="entry name" value="Methyltransf_29"/>
    <property type="match status" value="1"/>
</dbReference>
<proteinExistence type="inferred from homology"/>
<keyword evidence="4" id="KW-1185">Reference proteome</keyword>
<keyword evidence="2" id="KW-0812">Transmembrane</keyword>
<dbReference type="AlphaFoldDB" id="A0A7J7L8Z8"/>
<protein>
    <recommendedName>
        <fullName evidence="2">Methyltransferase</fullName>
        <ecNumber evidence="2">2.1.1.-</ecNumber>
    </recommendedName>
</protein>
<dbReference type="Proteomes" id="UP000541444">
    <property type="component" value="Unassembled WGS sequence"/>
</dbReference>
<gene>
    <name evidence="3" type="ORF">GIB67_010744</name>
</gene>
<comment type="subcellular location">
    <subcellularLocation>
        <location evidence="2">Membrane</location>
        <topology evidence="2">Single-pass type II membrane protein</topology>
    </subcellularLocation>
</comment>
<organism evidence="3 4">
    <name type="scientific">Kingdonia uniflora</name>
    <dbReference type="NCBI Taxonomy" id="39325"/>
    <lineage>
        <taxon>Eukaryota</taxon>
        <taxon>Viridiplantae</taxon>
        <taxon>Streptophyta</taxon>
        <taxon>Embryophyta</taxon>
        <taxon>Tracheophyta</taxon>
        <taxon>Spermatophyta</taxon>
        <taxon>Magnoliopsida</taxon>
        <taxon>Ranunculales</taxon>
        <taxon>Circaeasteraceae</taxon>
        <taxon>Kingdonia</taxon>
    </lineage>
</organism>
<evidence type="ECO:0000313" key="3">
    <source>
        <dbReference type="EMBL" id="KAF6139018.1"/>
    </source>
</evidence>
<dbReference type="GO" id="GO:0032259">
    <property type="term" value="P:methylation"/>
    <property type="evidence" value="ECO:0007669"/>
    <property type="project" value="UniProtKB-KW"/>
</dbReference>
<reference evidence="3 4" key="1">
    <citation type="journal article" date="2020" name="IScience">
        <title>Genome Sequencing of the Endangered Kingdonia uniflora (Circaeasteraceae, Ranunculales) Reveals Potential Mechanisms of Evolutionary Specialization.</title>
        <authorList>
            <person name="Sun Y."/>
            <person name="Deng T."/>
            <person name="Zhang A."/>
            <person name="Moore M.J."/>
            <person name="Landis J.B."/>
            <person name="Lin N."/>
            <person name="Zhang H."/>
            <person name="Zhang X."/>
            <person name="Huang J."/>
            <person name="Zhang X."/>
            <person name="Sun H."/>
            <person name="Wang H."/>
        </authorList>
    </citation>
    <scope>NUCLEOTIDE SEQUENCE [LARGE SCALE GENOMIC DNA]</scope>
    <source>
        <strain evidence="3">TB1705</strain>
        <tissue evidence="3">Leaf</tissue>
    </source>
</reference>
<comment type="caution">
    <text evidence="3">The sequence shown here is derived from an EMBL/GenBank/DDBJ whole genome shotgun (WGS) entry which is preliminary data.</text>
</comment>
<dbReference type="GO" id="GO:0005802">
    <property type="term" value="C:trans-Golgi network"/>
    <property type="evidence" value="ECO:0007669"/>
    <property type="project" value="TreeGrafter"/>
</dbReference>
<keyword evidence="1 2" id="KW-0489">Methyltransferase</keyword>
<dbReference type="EC" id="2.1.1.-" evidence="2"/>
<name>A0A7J7L8Z8_9MAGN</name>
<dbReference type="InterPro" id="IPR004159">
    <property type="entry name" value="Put_SAM_MeTrfase"/>
</dbReference>
<dbReference type="PANTHER" id="PTHR10108:SF1120">
    <property type="entry name" value="METHYLTRANSFERASE PMT8-RELATED"/>
    <property type="match status" value="1"/>
</dbReference>
<keyword evidence="2" id="KW-0735">Signal-anchor</keyword>
<sequence length="225" mass="25744">MAKRKSTSPSFTPYNPQVFKFSSTQMVVFCIFSPFCPNLSSKLHVSIKWPRSRDEVWKANIPHTYLAQEKFDQNSMVAKGEKNSFPGGDTHFHYGADKYIASLANRDGILLLVLDRLLKPGAYFAYSSPEAYAQDKEDLKIWRKMSTLVKRMCWKIAAKRNQTVIWVKPMANECYEERKPGTQPPVCRSDDDPDVAWEVPMEACITPCSDHLLDAQYAVSFDIFP</sequence>
<dbReference type="PANTHER" id="PTHR10108">
    <property type="entry name" value="SAM-DEPENDENT METHYLTRANSFERASE"/>
    <property type="match status" value="1"/>
</dbReference>
<dbReference type="EMBL" id="JACGCM010002535">
    <property type="protein sequence ID" value="KAF6139018.1"/>
    <property type="molecule type" value="Genomic_DNA"/>
</dbReference>
<dbReference type="GO" id="GO:0008168">
    <property type="term" value="F:methyltransferase activity"/>
    <property type="evidence" value="ECO:0007669"/>
    <property type="project" value="UniProtKB-UniRule"/>
</dbReference>
<dbReference type="GO" id="GO:0005768">
    <property type="term" value="C:endosome"/>
    <property type="evidence" value="ECO:0007669"/>
    <property type="project" value="TreeGrafter"/>
</dbReference>
<evidence type="ECO:0000256" key="1">
    <source>
        <dbReference type="ARBA" id="ARBA00022603"/>
    </source>
</evidence>
<dbReference type="GO" id="GO:0016020">
    <property type="term" value="C:membrane"/>
    <property type="evidence" value="ECO:0007669"/>
    <property type="project" value="UniProtKB-SubCell"/>
</dbReference>